<accession>A0A1K1LD65</accession>
<evidence type="ECO:0000313" key="3">
    <source>
        <dbReference type="Proteomes" id="UP000186323"/>
    </source>
</evidence>
<protein>
    <recommendedName>
        <fullName evidence="4">Portal protein</fullName>
    </recommendedName>
</protein>
<evidence type="ECO:0008006" key="4">
    <source>
        <dbReference type="Google" id="ProtNLM"/>
    </source>
</evidence>
<feature type="coiled-coil region" evidence="1">
    <location>
        <begin position="619"/>
        <end position="646"/>
    </location>
</feature>
<proteinExistence type="predicted"/>
<organism evidence="2 3">
    <name type="scientific">Desulfovibrio piger</name>
    <dbReference type="NCBI Taxonomy" id="901"/>
    <lineage>
        <taxon>Bacteria</taxon>
        <taxon>Pseudomonadati</taxon>
        <taxon>Thermodesulfobacteriota</taxon>
        <taxon>Desulfovibrionia</taxon>
        <taxon>Desulfovibrionales</taxon>
        <taxon>Desulfovibrionaceae</taxon>
        <taxon>Desulfovibrio</taxon>
    </lineage>
</organism>
<name>A0A1K1LD65_9BACT</name>
<keyword evidence="3" id="KW-1185">Reference proteome</keyword>
<dbReference type="EMBL" id="LT630450">
    <property type="protein sequence ID" value="SFV72648.1"/>
    <property type="molecule type" value="Genomic_DNA"/>
</dbReference>
<dbReference type="KEGG" id="dpg:DESPIGER_0772"/>
<evidence type="ECO:0000313" key="2">
    <source>
        <dbReference type="EMBL" id="SFV72648.1"/>
    </source>
</evidence>
<dbReference type="Proteomes" id="UP000186323">
    <property type="component" value="Chromosome I"/>
</dbReference>
<sequence>MLGVTLGQELGEAQKARTLYELRWLEDLRQYKGVYAPEITAALKGSKRSRVYYRLTTSKINTMVARLMDLLFPQRTKNWSINATPDPMLPPDILAADMADDVNAGMAAILMPQMQQLQARHIIPDNLAMQKMMAAAYEQVTAQLNTPENVQRVASERAKRMETLIDDLLKECNANGQRRPSWAQNCRSVVHDACLYGMGVLKGPLVEKVQTKRYVCARDEAGQLCWSEEVYAEELRPYHEAVPIWDVFPDPDARDPSELRYVWQCHLMTDKDVLELRTFPGFDGSAIARYLREHEDGDATLETWEASLRNLDSESTGTAPLKKRFRVWERWGFLSGKELRDAGADVPEGDDARVYSSNVWMIGDNTVIKAMVNPLEGVDIPYYWYPYSRDDSTFWPEGIASLLRSPQAGINAAVRAMQDNAGMASSPFLAFNMQALCAEDAADLQGAMARGMLRFDKVGVTMPQAFQAVNVPSCISENLTQQQFWANCADEISTPRFNAGDGNVSGAGKTATGLSMLMGASNILLKDHIKLFDDNVISPFIRAMYRWLMQWSPREDCKGDFEVVASGSQSLIAKEVRAQQIPGIMQWLGIPAFSPHINERGLLEVAFEQTDLPVERILYSKEEAQRNQQEMQAATAQANVQALTQELQKQGLPPEEIQRQMIILLAQLGPQQTGHQGAPGATAQGVAP</sequence>
<reference evidence="3" key="1">
    <citation type="submission" date="2016-10" db="EMBL/GenBank/DDBJ databases">
        <authorList>
            <person name="Wegmann U."/>
        </authorList>
    </citation>
    <scope>NUCLEOTIDE SEQUENCE [LARGE SCALE GENOMIC DNA]</scope>
</reference>
<gene>
    <name evidence="2" type="ORF">DESPIGER_0772</name>
</gene>
<dbReference type="AlphaFoldDB" id="A0A1K1LD65"/>
<keyword evidence="1" id="KW-0175">Coiled coil</keyword>
<evidence type="ECO:0000256" key="1">
    <source>
        <dbReference type="SAM" id="Coils"/>
    </source>
</evidence>